<evidence type="ECO:0000313" key="1">
    <source>
        <dbReference type="EMBL" id="CUH70040.1"/>
    </source>
</evidence>
<protein>
    <submittedName>
        <fullName evidence="2">Uncharacterized protein</fullName>
    </submittedName>
</protein>
<sequence>MTFKTLIVPILSVGLTAGCAIDPRGLLDDCDWAEPIRPSRQDLLSDGTLAQIVAHNEVGARLCGWQP</sequence>
<name>A0A0P1FPH4_9RHOB</name>
<gene>
    <name evidence="1" type="ORF">TL5118_04015</name>
    <name evidence="2" type="ORF">TL5120_02126</name>
</gene>
<evidence type="ECO:0000313" key="4">
    <source>
        <dbReference type="Proteomes" id="UP000051887"/>
    </source>
</evidence>
<dbReference type="Proteomes" id="UP000051887">
    <property type="component" value="Unassembled WGS sequence"/>
</dbReference>
<evidence type="ECO:0000313" key="3">
    <source>
        <dbReference type="Proteomes" id="UP000051086"/>
    </source>
</evidence>
<dbReference type="EMBL" id="CYSB01000041">
    <property type="protein sequence ID" value="CUH70040.1"/>
    <property type="molecule type" value="Genomic_DNA"/>
</dbReference>
<dbReference type="AlphaFoldDB" id="A0A0P1FPH4"/>
<reference evidence="1 3" key="1">
    <citation type="submission" date="2015-09" db="EMBL/GenBank/DDBJ databases">
        <authorList>
            <person name="Rodrigo-Torres L."/>
            <person name="Arahal D.R."/>
        </authorList>
    </citation>
    <scope>NUCLEOTIDE SEQUENCE [LARGE SCALE GENOMIC DNA]</scope>
    <source>
        <strain evidence="1 3">CECT 5118</strain>
    </source>
</reference>
<reference evidence="2 4" key="2">
    <citation type="submission" date="2015-09" db="EMBL/GenBank/DDBJ databases">
        <authorList>
            <consortium name="Swine Surveillance"/>
        </authorList>
    </citation>
    <scope>NUCLEOTIDE SEQUENCE [LARGE SCALE GENOMIC DNA]</scope>
    <source>
        <strain evidence="2 4">5120</strain>
    </source>
</reference>
<dbReference type="EMBL" id="CYSC01000031">
    <property type="protein sequence ID" value="CUH72330.1"/>
    <property type="molecule type" value="Genomic_DNA"/>
</dbReference>
<organism evidence="2 4">
    <name type="scientific">Thalassovita autumnalis</name>
    <dbReference type="NCBI Taxonomy" id="2072972"/>
    <lineage>
        <taxon>Bacteria</taxon>
        <taxon>Pseudomonadati</taxon>
        <taxon>Pseudomonadota</taxon>
        <taxon>Alphaproteobacteria</taxon>
        <taxon>Rhodobacterales</taxon>
        <taxon>Roseobacteraceae</taxon>
        <taxon>Thalassovita</taxon>
    </lineage>
</organism>
<proteinExistence type="predicted"/>
<keyword evidence="3" id="KW-1185">Reference proteome</keyword>
<accession>A0A0P1FPH4</accession>
<dbReference type="Proteomes" id="UP000051086">
    <property type="component" value="Unassembled WGS sequence"/>
</dbReference>
<dbReference type="OrthoDB" id="7307658at2"/>
<dbReference type="PROSITE" id="PS51257">
    <property type="entry name" value="PROKAR_LIPOPROTEIN"/>
    <property type="match status" value="1"/>
</dbReference>
<evidence type="ECO:0000313" key="2">
    <source>
        <dbReference type="EMBL" id="CUH72330.1"/>
    </source>
</evidence>